<proteinExistence type="predicted"/>
<protein>
    <recommendedName>
        <fullName evidence="1">Retrovirus-related Pol polyprotein from transposon TNT 1-94-like beta-barrel domain-containing protein</fullName>
    </recommendedName>
</protein>
<keyword evidence="3" id="KW-1185">Reference proteome</keyword>
<gene>
    <name evidence="2" type="ORF">PanWU01x14_051660</name>
</gene>
<sequence length="109" mass="11727">MQKDCRFKNMQHAGAAIEKEGETNLFYAHQHTFESINEVCLASGSCSNDGETKWSLDSGCTNHMTANKNIFLDIDSAATSKVILGNGSLVDVKGNGTIGVQTKKGSRCI</sequence>
<dbReference type="OrthoDB" id="1933605at2759"/>
<dbReference type="Pfam" id="PF22936">
    <property type="entry name" value="Pol_BBD"/>
    <property type="match status" value="1"/>
</dbReference>
<comment type="caution">
    <text evidence="2">The sequence shown here is derived from an EMBL/GenBank/DDBJ whole genome shotgun (WGS) entry which is preliminary data.</text>
</comment>
<evidence type="ECO:0000259" key="1">
    <source>
        <dbReference type="Pfam" id="PF22936"/>
    </source>
</evidence>
<dbReference type="InterPro" id="IPR054722">
    <property type="entry name" value="PolX-like_BBD"/>
</dbReference>
<accession>A0A2P5DM36</accession>
<organism evidence="2 3">
    <name type="scientific">Parasponia andersonii</name>
    <name type="common">Sponia andersonii</name>
    <dbReference type="NCBI Taxonomy" id="3476"/>
    <lineage>
        <taxon>Eukaryota</taxon>
        <taxon>Viridiplantae</taxon>
        <taxon>Streptophyta</taxon>
        <taxon>Embryophyta</taxon>
        <taxon>Tracheophyta</taxon>
        <taxon>Spermatophyta</taxon>
        <taxon>Magnoliopsida</taxon>
        <taxon>eudicotyledons</taxon>
        <taxon>Gunneridae</taxon>
        <taxon>Pentapetalae</taxon>
        <taxon>rosids</taxon>
        <taxon>fabids</taxon>
        <taxon>Rosales</taxon>
        <taxon>Cannabaceae</taxon>
        <taxon>Parasponia</taxon>
    </lineage>
</organism>
<name>A0A2P5DM36_PARAD</name>
<evidence type="ECO:0000313" key="3">
    <source>
        <dbReference type="Proteomes" id="UP000237105"/>
    </source>
</evidence>
<evidence type="ECO:0000313" key="2">
    <source>
        <dbReference type="EMBL" id="PON74334.1"/>
    </source>
</evidence>
<reference evidence="3" key="1">
    <citation type="submission" date="2016-06" db="EMBL/GenBank/DDBJ databases">
        <title>Parallel loss of symbiosis genes in relatives of nitrogen-fixing non-legume Parasponia.</title>
        <authorList>
            <person name="Van Velzen R."/>
            <person name="Holmer R."/>
            <person name="Bu F."/>
            <person name="Rutten L."/>
            <person name="Van Zeijl A."/>
            <person name="Liu W."/>
            <person name="Santuari L."/>
            <person name="Cao Q."/>
            <person name="Sharma T."/>
            <person name="Shen D."/>
            <person name="Roswanjaya Y."/>
            <person name="Wardhani T."/>
            <person name="Kalhor M.S."/>
            <person name="Jansen J."/>
            <person name="Van den Hoogen J."/>
            <person name="Gungor B."/>
            <person name="Hartog M."/>
            <person name="Hontelez J."/>
            <person name="Verver J."/>
            <person name="Yang W.-C."/>
            <person name="Schijlen E."/>
            <person name="Repin R."/>
            <person name="Schilthuizen M."/>
            <person name="Schranz E."/>
            <person name="Heidstra R."/>
            <person name="Miyata K."/>
            <person name="Fedorova E."/>
            <person name="Kohlen W."/>
            <person name="Bisseling T."/>
            <person name="Smit S."/>
            <person name="Geurts R."/>
        </authorList>
    </citation>
    <scope>NUCLEOTIDE SEQUENCE [LARGE SCALE GENOMIC DNA]</scope>
    <source>
        <strain evidence="3">cv. WU1-14</strain>
    </source>
</reference>
<feature type="domain" description="Retrovirus-related Pol polyprotein from transposon TNT 1-94-like beta-barrel" evidence="1">
    <location>
        <begin position="54"/>
        <end position="106"/>
    </location>
</feature>
<dbReference type="EMBL" id="JXTB01000029">
    <property type="protein sequence ID" value="PON74334.1"/>
    <property type="molecule type" value="Genomic_DNA"/>
</dbReference>
<dbReference type="AlphaFoldDB" id="A0A2P5DM36"/>
<dbReference type="Proteomes" id="UP000237105">
    <property type="component" value="Unassembled WGS sequence"/>
</dbReference>